<gene>
    <name evidence="2" type="ORF">R6U77_04785</name>
</gene>
<reference evidence="2 3" key="1">
    <citation type="submission" date="2023-09" db="EMBL/GenBank/DDBJ databases">
        <authorList>
            <person name="Page C.A."/>
            <person name="Perez-Diaz I.M."/>
        </authorList>
    </citation>
    <scope>NUCLEOTIDE SEQUENCE [LARGE SCALE GENOMIC DNA]</scope>
    <source>
        <strain evidence="2 3">Ll15</strain>
    </source>
</reference>
<dbReference type="Pfam" id="PF00583">
    <property type="entry name" value="Acetyltransf_1"/>
    <property type="match status" value="1"/>
</dbReference>
<feature type="domain" description="N-acetyltransferase" evidence="1">
    <location>
        <begin position="1"/>
        <end position="155"/>
    </location>
</feature>
<name>A0ABZ0S569_9BACI</name>
<dbReference type="PROSITE" id="PS51186">
    <property type="entry name" value="GNAT"/>
    <property type="match status" value="1"/>
</dbReference>
<dbReference type="Gene3D" id="3.40.630.30">
    <property type="match status" value="1"/>
</dbReference>
<dbReference type="EC" id="2.-.-.-" evidence="2"/>
<evidence type="ECO:0000313" key="3">
    <source>
        <dbReference type="Proteomes" id="UP001322664"/>
    </source>
</evidence>
<dbReference type="RefSeq" id="WP_319837632.1">
    <property type="nucleotide sequence ID" value="NZ_CP137624.1"/>
</dbReference>
<proteinExistence type="predicted"/>
<accession>A0ABZ0S569</accession>
<evidence type="ECO:0000313" key="2">
    <source>
        <dbReference type="EMBL" id="WPK13007.1"/>
    </source>
</evidence>
<dbReference type="InterPro" id="IPR000182">
    <property type="entry name" value="GNAT_dom"/>
</dbReference>
<dbReference type="GO" id="GO:0016740">
    <property type="term" value="F:transferase activity"/>
    <property type="evidence" value="ECO:0007669"/>
    <property type="project" value="UniProtKB-KW"/>
</dbReference>
<dbReference type="EMBL" id="CP137624">
    <property type="protein sequence ID" value="WPK13007.1"/>
    <property type="molecule type" value="Genomic_DNA"/>
</dbReference>
<organism evidence="2 3">
    <name type="scientific">Lysinibacillus louembei</name>
    <dbReference type="NCBI Taxonomy" id="1470088"/>
    <lineage>
        <taxon>Bacteria</taxon>
        <taxon>Bacillati</taxon>
        <taxon>Bacillota</taxon>
        <taxon>Bacilli</taxon>
        <taxon>Bacillales</taxon>
        <taxon>Bacillaceae</taxon>
        <taxon>Lysinibacillus</taxon>
    </lineage>
</organism>
<sequence length="155" mass="17543">MELVFYEEKFLELVADYVLTEEQLNYTDTPQACVEKQKMDSTRHSILAMENNQLVTFFTLHEKDGVKPYSKNSAAILLRAFSTDFRHVGQGYAQKSLNLLPTFVKAHFPNVNEIVLAVNATNGAAQHLYKKCGFVDEGVRTMGKKGELLIMSLHL</sequence>
<keyword evidence="3" id="KW-1185">Reference proteome</keyword>
<evidence type="ECO:0000259" key="1">
    <source>
        <dbReference type="PROSITE" id="PS51186"/>
    </source>
</evidence>
<dbReference type="Proteomes" id="UP001322664">
    <property type="component" value="Chromosome"/>
</dbReference>
<keyword evidence="2" id="KW-0808">Transferase</keyword>
<protein>
    <submittedName>
        <fullName evidence="2">GNAT family protein</fullName>
        <ecNumber evidence="2">2.-.-.-</ecNumber>
    </submittedName>
</protein>
<dbReference type="SUPFAM" id="SSF55729">
    <property type="entry name" value="Acyl-CoA N-acyltransferases (Nat)"/>
    <property type="match status" value="1"/>
</dbReference>
<dbReference type="InterPro" id="IPR016181">
    <property type="entry name" value="Acyl_CoA_acyltransferase"/>
</dbReference>